<protein>
    <submittedName>
        <fullName evidence="2">GNAT superfamily N-acetyltransferase</fullName>
    </submittedName>
</protein>
<reference evidence="2 3" key="1">
    <citation type="submission" date="2020-08" db="EMBL/GenBank/DDBJ databases">
        <title>Sequencing the genomes of 1000 actinobacteria strains.</title>
        <authorList>
            <person name="Klenk H.-P."/>
        </authorList>
    </citation>
    <scope>NUCLEOTIDE SEQUENCE [LARGE SCALE GENOMIC DNA]</scope>
    <source>
        <strain evidence="2 3">DSM 45584</strain>
    </source>
</reference>
<evidence type="ECO:0000313" key="2">
    <source>
        <dbReference type="EMBL" id="MBB5158233.1"/>
    </source>
</evidence>
<organism evidence="2 3">
    <name type="scientific">Saccharopolyspora phatthalungensis</name>
    <dbReference type="NCBI Taxonomy" id="664693"/>
    <lineage>
        <taxon>Bacteria</taxon>
        <taxon>Bacillati</taxon>
        <taxon>Actinomycetota</taxon>
        <taxon>Actinomycetes</taxon>
        <taxon>Pseudonocardiales</taxon>
        <taxon>Pseudonocardiaceae</taxon>
        <taxon>Saccharopolyspora</taxon>
    </lineage>
</organism>
<sequence>MSLVRRAQAADAAELVRLRETVITGGTGTWQKNALATLRRHLSDPAASLAAYVVDAPDESNRLAACAVGAIDQRLEGHACPTGQVGFVFNVTTDLGHRRRGYARACMQALLAWFQRRGITLVDLRCSPEAEPLYRSLGFVCLPDPAMRLALPADG</sequence>
<evidence type="ECO:0000313" key="3">
    <source>
        <dbReference type="Proteomes" id="UP000584374"/>
    </source>
</evidence>
<dbReference type="Pfam" id="PF00583">
    <property type="entry name" value="Acetyltransf_1"/>
    <property type="match status" value="1"/>
</dbReference>
<dbReference type="CDD" id="cd04301">
    <property type="entry name" value="NAT_SF"/>
    <property type="match status" value="1"/>
</dbReference>
<comment type="caution">
    <text evidence="2">The sequence shown here is derived from an EMBL/GenBank/DDBJ whole genome shotgun (WGS) entry which is preliminary data.</text>
</comment>
<dbReference type="RefSeq" id="WP_184729920.1">
    <property type="nucleotide sequence ID" value="NZ_JACHIW010000002.1"/>
</dbReference>
<dbReference type="InterPro" id="IPR016181">
    <property type="entry name" value="Acyl_CoA_acyltransferase"/>
</dbReference>
<accession>A0A840QJR5</accession>
<dbReference type="EMBL" id="JACHIW010000002">
    <property type="protein sequence ID" value="MBB5158233.1"/>
    <property type="molecule type" value="Genomic_DNA"/>
</dbReference>
<dbReference type="AlphaFoldDB" id="A0A840QJR5"/>
<dbReference type="InterPro" id="IPR000182">
    <property type="entry name" value="GNAT_dom"/>
</dbReference>
<feature type="domain" description="N-acetyltransferase" evidence="1">
    <location>
        <begin position="2"/>
        <end position="154"/>
    </location>
</feature>
<dbReference type="Proteomes" id="UP000584374">
    <property type="component" value="Unassembled WGS sequence"/>
</dbReference>
<dbReference type="SUPFAM" id="SSF55729">
    <property type="entry name" value="Acyl-CoA N-acyltransferases (Nat)"/>
    <property type="match status" value="1"/>
</dbReference>
<keyword evidence="2" id="KW-0808">Transferase</keyword>
<name>A0A840QJR5_9PSEU</name>
<keyword evidence="3" id="KW-1185">Reference proteome</keyword>
<gene>
    <name evidence="2" type="ORF">BJ970_005832</name>
</gene>
<dbReference type="GO" id="GO:0016747">
    <property type="term" value="F:acyltransferase activity, transferring groups other than amino-acyl groups"/>
    <property type="evidence" value="ECO:0007669"/>
    <property type="project" value="InterPro"/>
</dbReference>
<evidence type="ECO:0000259" key="1">
    <source>
        <dbReference type="PROSITE" id="PS51186"/>
    </source>
</evidence>
<proteinExistence type="predicted"/>
<dbReference type="PROSITE" id="PS51186">
    <property type="entry name" value="GNAT"/>
    <property type="match status" value="1"/>
</dbReference>
<dbReference type="Gene3D" id="3.40.630.30">
    <property type="match status" value="1"/>
</dbReference>